<reference evidence="5 6" key="1">
    <citation type="submission" date="2021-06" db="EMBL/GenBank/DDBJ databases">
        <authorList>
            <person name="Kallberg Y."/>
            <person name="Tangrot J."/>
            <person name="Rosling A."/>
        </authorList>
    </citation>
    <scope>NUCLEOTIDE SEQUENCE [LARGE SCALE GENOMIC DNA]</scope>
    <source>
        <strain evidence="5 6">120-4 pot B 10/14</strain>
    </source>
</reference>
<organism evidence="5 6">
    <name type="scientific">Gigaspora margarita</name>
    <dbReference type="NCBI Taxonomy" id="4874"/>
    <lineage>
        <taxon>Eukaryota</taxon>
        <taxon>Fungi</taxon>
        <taxon>Fungi incertae sedis</taxon>
        <taxon>Mucoromycota</taxon>
        <taxon>Glomeromycotina</taxon>
        <taxon>Glomeromycetes</taxon>
        <taxon>Diversisporales</taxon>
        <taxon>Gigasporaceae</taxon>
        <taxon>Gigaspora</taxon>
    </lineage>
</organism>
<sequence length="145" mass="16479">MGKHKKRHVQTSQRSQLLKKRKPQRPATIPTDIYVSRSSNFKGQLQRAKKLLIEDGYPSITIHGLGAMIQKSINLVLALKDLTHNQITYKATTGTVELIDDIIPEDDDKDLEVQTRNNSSIRVQVWLKEGIEKLVVNKSDNSHNI</sequence>
<dbReference type="SUPFAM" id="SSF82704">
    <property type="entry name" value="AlbA-like"/>
    <property type="match status" value="1"/>
</dbReference>
<evidence type="ECO:0000313" key="5">
    <source>
        <dbReference type="EMBL" id="CAG8745083.1"/>
    </source>
</evidence>
<keyword evidence="6" id="KW-1185">Reference proteome</keyword>
<accession>A0ABN7V8S8</accession>
<name>A0ABN7V8S8_GIGMA</name>
<dbReference type="PANTHER" id="PTHR15314:SF1">
    <property type="entry name" value="RIBONUCLEASE P PROTEIN SUBUNIT P20"/>
    <property type="match status" value="1"/>
</dbReference>
<keyword evidence="2" id="KW-0819">tRNA processing</keyword>
<evidence type="ECO:0000256" key="1">
    <source>
        <dbReference type="ARBA" id="ARBA00004604"/>
    </source>
</evidence>
<evidence type="ECO:0000256" key="4">
    <source>
        <dbReference type="SAM" id="MobiDB-lite"/>
    </source>
</evidence>
<dbReference type="InterPro" id="IPR014612">
    <property type="entry name" value="Pop7/Rpp20"/>
</dbReference>
<dbReference type="InterPro" id="IPR036882">
    <property type="entry name" value="Alba-like_dom_sf"/>
</dbReference>
<feature type="region of interest" description="Disordered" evidence="4">
    <location>
        <begin position="1"/>
        <end position="28"/>
    </location>
</feature>
<evidence type="ECO:0000256" key="2">
    <source>
        <dbReference type="ARBA" id="ARBA00022694"/>
    </source>
</evidence>
<dbReference type="Pfam" id="PF12328">
    <property type="entry name" value="Rpp20"/>
    <property type="match status" value="1"/>
</dbReference>
<dbReference type="EMBL" id="CAJVQB010011087">
    <property type="protein sequence ID" value="CAG8745083.1"/>
    <property type="molecule type" value="Genomic_DNA"/>
</dbReference>
<comment type="caution">
    <text evidence="5">The sequence shown here is derived from an EMBL/GenBank/DDBJ whole genome shotgun (WGS) entry which is preliminary data.</text>
</comment>
<proteinExistence type="predicted"/>
<keyword evidence="3" id="KW-0539">Nucleus</keyword>
<comment type="subcellular location">
    <subcellularLocation>
        <location evidence="1">Nucleus</location>
        <location evidence="1">Nucleolus</location>
    </subcellularLocation>
</comment>
<evidence type="ECO:0000256" key="3">
    <source>
        <dbReference type="ARBA" id="ARBA00023242"/>
    </source>
</evidence>
<dbReference type="Gene3D" id="3.30.110.20">
    <property type="entry name" value="Alba-like domain"/>
    <property type="match status" value="1"/>
</dbReference>
<protein>
    <submittedName>
        <fullName evidence="5">261_t:CDS:1</fullName>
    </submittedName>
</protein>
<gene>
    <name evidence="5" type="ORF">GMARGA_LOCUS15779</name>
</gene>
<dbReference type="Proteomes" id="UP000789901">
    <property type="component" value="Unassembled WGS sequence"/>
</dbReference>
<evidence type="ECO:0000313" key="6">
    <source>
        <dbReference type="Proteomes" id="UP000789901"/>
    </source>
</evidence>
<dbReference type="PANTHER" id="PTHR15314">
    <property type="entry name" value="RIBONUCLEASE P PROTEIN SUBUNIT P20"/>
    <property type="match status" value="1"/>
</dbReference>